<comment type="similarity">
    <text evidence="2">Belongs to the SLX9 family.</text>
</comment>
<dbReference type="Pfam" id="PF15341">
    <property type="entry name" value="SLX9"/>
    <property type="match status" value="1"/>
</dbReference>
<dbReference type="InterPro" id="IPR028160">
    <property type="entry name" value="Slx9-like"/>
</dbReference>
<feature type="region of interest" description="Disordered" evidence="4">
    <location>
        <begin position="40"/>
        <end position="92"/>
    </location>
</feature>
<proteinExistence type="inferred from homology"/>
<dbReference type="Proteomes" id="UP000011014">
    <property type="component" value="Unassembled WGS sequence"/>
</dbReference>
<protein>
    <submittedName>
        <fullName evidence="5">Uncharacterized protein</fullName>
    </submittedName>
</protein>
<reference evidence="5" key="1">
    <citation type="journal article" date="2010" name="Science">
        <title>Plasticity of animal genome architecture unmasked by rapid evolution of a pelagic tunicate.</title>
        <authorList>
            <person name="Denoeud F."/>
            <person name="Henriet S."/>
            <person name="Mungpakdee S."/>
            <person name="Aury J.M."/>
            <person name="Da Silva C."/>
            <person name="Brinkmann H."/>
            <person name="Mikhaleva J."/>
            <person name="Olsen L.C."/>
            <person name="Jubin C."/>
            <person name="Canestro C."/>
            <person name="Bouquet J.M."/>
            <person name="Danks G."/>
            <person name="Poulain J."/>
            <person name="Campsteijn C."/>
            <person name="Adamski M."/>
            <person name="Cross I."/>
            <person name="Yadetie F."/>
            <person name="Muffato M."/>
            <person name="Louis A."/>
            <person name="Butcher S."/>
            <person name="Tsagkogeorga G."/>
            <person name="Konrad A."/>
            <person name="Singh S."/>
            <person name="Jensen M.F."/>
            <person name="Cong E.H."/>
            <person name="Eikeseth-Otteraa H."/>
            <person name="Noel B."/>
            <person name="Anthouard V."/>
            <person name="Porcel B.M."/>
            <person name="Kachouri-Lafond R."/>
            <person name="Nishino A."/>
            <person name="Ugolini M."/>
            <person name="Chourrout P."/>
            <person name="Nishida H."/>
            <person name="Aasland R."/>
            <person name="Huzurbazar S."/>
            <person name="Westhof E."/>
            <person name="Delsuc F."/>
            <person name="Lehrach H."/>
            <person name="Reinhardt R."/>
            <person name="Weissenbach J."/>
            <person name="Roy S.W."/>
            <person name="Artiguenave F."/>
            <person name="Postlethwait J.H."/>
            <person name="Manak J.R."/>
            <person name="Thompson E.M."/>
            <person name="Jaillon O."/>
            <person name="Du Pasquier L."/>
            <person name="Boudinot P."/>
            <person name="Liberles D.A."/>
            <person name="Volff J.N."/>
            <person name="Philippe H."/>
            <person name="Lenhard B."/>
            <person name="Roest Crollius H."/>
            <person name="Wincker P."/>
            <person name="Chourrout D."/>
        </authorList>
    </citation>
    <scope>NUCLEOTIDE SEQUENCE [LARGE SCALE GENOMIC DNA]</scope>
</reference>
<dbReference type="EMBL" id="FN654323">
    <property type="protein sequence ID" value="CBY31953.1"/>
    <property type="molecule type" value="Genomic_DNA"/>
</dbReference>
<sequence length="243" mass="27317">MPKVKKERTKYHHAAKKADSSDDEDMKELGLVFKVPPPKLPVLTENPFSGEVLEDDRMSMASSRMSSRSSTSRLGRDGDGKNVTKKERRQARREFLVQRLNISKQVEQDMKNYVEKKETLGTAATMDMLLDSLPTNPEMFMSDIMAETNRRALNPNRLTQEDCKNTCNKRGKKTVEKEVKAFQERVKAASESAPKSNKTLNFGPIERNEGEAETKCPKTKCTFGGVRQSGGDTVGGILKFHIT</sequence>
<name>E4Y8K3_OIKDI</name>
<evidence type="ECO:0000256" key="3">
    <source>
        <dbReference type="ARBA" id="ARBA00023242"/>
    </source>
</evidence>
<organism evidence="5">
    <name type="scientific">Oikopleura dioica</name>
    <name type="common">Tunicate</name>
    <dbReference type="NCBI Taxonomy" id="34765"/>
    <lineage>
        <taxon>Eukaryota</taxon>
        <taxon>Metazoa</taxon>
        <taxon>Chordata</taxon>
        <taxon>Tunicata</taxon>
        <taxon>Appendicularia</taxon>
        <taxon>Copelata</taxon>
        <taxon>Oikopleuridae</taxon>
        <taxon>Oikopleura</taxon>
    </lineage>
</organism>
<evidence type="ECO:0000256" key="1">
    <source>
        <dbReference type="ARBA" id="ARBA00004604"/>
    </source>
</evidence>
<accession>E4Y8K3</accession>
<dbReference type="GO" id="GO:0030688">
    <property type="term" value="C:preribosome, small subunit precursor"/>
    <property type="evidence" value="ECO:0007669"/>
    <property type="project" value="InterPro"/>
</dbReference>
<evidence type="ECO:0000256" key="4">
    <source>
        <dbReference type="SAM" id="MobiDB-lite"/>
    </source>
</evidence>
<dbReference type="GO" id="GO:0005730">
    <property type="term" value="C:nucleolus"/>
    <property type="evidence" value="ECO:0007669"/>
    <property type="project" value="UniProtKB-SubCell"/>
</dbReference>
<gene>
    <name evidence="5" type="ORF">GSOID_T00029176001</name>
</gene>
<evidence type="ECO:0000256" key="2">
    <source>
        <dbReference type="ARBA" id="ARBA00011022"/>
    </source>
</evidence>
<feature type="compositionally biased region" description="Low complexity" evidence="4">
    <location>
        <begin position="59"/>
        <end position="73"/>
    </location>
</feature>
<feature type="compositionally biased region" description="Basic residues" evidence="4">
    <location>
        <begin position="1"/>
        <end position="15"/>
    </location>
</feature>
<keyword evidence="3" id="KW-0539">Nucleus</keyword>
<dbReference type="GO" id="GO:0030686">
    <property type="term" value="C:90S preribosome"/>
    <property type="evidence" value="ECO:0007669"/>
    <property type="project" value="InterPro"/>
</dbReference>
<comment type="subcellular location">
    <subcellularLocation>
        <location evidence="1">Nucleus</location>
        <location evidence="1">Nucleolus</location>
    </subcellularLocation>
</comment>
<feature type="compositionally biased region" description="Basic and acidic residues" evidence="4">
    <location>
        <begin position="74"/>
        <end position="85"/>
    </location>
</feature>
<evidence type="ECO:0000313" key="5">
    <source>
        <dbReference type="EMBL" id="CBY31953.1"/>
    </source>
</evidence>
<dbReference type="GO" id="GO:0000462">
    <property type="term" value="P:maturation of SSU-rRNA from tricistronic rRNA transcript (SSU-rRNA, 5.8S rRNA, LSU-rRNA)"/>
    <property type="evidence" value="ECO:0007669"/>
    <property type="project" value="InterPro"/>
</dbReference>
<feature type="region of interest" description="Disordered" evidence="4">
    <location>
        <begin position="1"/>
        <end position="25"/>
    </location>
</feature>
<dbReference type="AlphaFoldDB" id="E4Y8K3"/>